<protein>
    <recommendedName>
        <fullName evidence="1">ASCH domain-containing protein</fullName>
    </recommendedName>
</protein>
<dbReference type="AlphaFoldDB" id="A0A387HMC6"/>
<evidence type="ECO:0000313" key="3">
    <source>
        <dbReference type="Proteomes" id="UP000271554"/>
    </source>
</evidence>
<dbReference type="KEGG" id="shun:DWB77_07261"/>
<dbReference type="SUPFAM" id="SSF88697">
    <property type="entry name" value="PUA domain-like"/>
    <property type="match status" value="1"/>
</dbReference>
<sequence length="115" mass="13002">MDDSTSRQPSTVTQTLYFHPDYLDAVRAEQKTTTVRFRDPVETGPVSLVFELDDEVVLPGVVTQVTAKTLAQLSESDARADGFRDLAELHDRLRFHYPQIEPTDTVAIVHFRLAK</sequence>
<dbReference type="Proteomes" id="UP000271554">
    <property type="component" value="Chromosome"/>
</dbReference>
<name>A0A387HMC6_9ACTN</name>
<accession>A0A387HMC6</accession>
<dbReference type="EMBL" id="CP032698">
    <property type="protein sequence ID" value="AYG85045.1"/>
    <property type="molecule type" value="Genomic_DNA"/>
</dbReference>
<dbReference type="OrthoDB" id="9795347at2"/>
<dbReference type="RefSeq" id="WP_120726812.1">
    <property type="nucleotide sequence ID" value="NZ_CP032698.1"/>
</dbReference>
<dbReference type="Pfam" id="PF04266">
    <property type="entry name" value="ASCH"/>
    <property type="match status" value="1"/>
</dbReference>
<dbReference type="PANTHER" id="PTHR42250">
    <property type="entry name" value="ASCH DOMAIN-CONTAINING PROTEIN"/>
    <property type="match status" value="1"/>
</dbReference>
<organism evidence="2 3">
    <name type="scientific">Streptomyces hundungensis</name>
    <dbReference type="NCBI Taxonomy" id="1077946"/>
    <lineage>
        <taxon>Bacteria</taxon>
        <taxon>Bacillati</taxon>
        <taxon>Actinomycetota</taxon>
        <taxon>Actinomycetes</taxon>
        <taxon>Kitasatosporales</taxon>
        <taxon>Streptomycetaceae</taxon>
        <taxon>Streptomyces</taxon>
    </lineage>
</organism>
<dbReference type="InterPro" id="IPR007374">
    <property type="entry name" value="ASCH_domain"/>
</dbReference>
<dbReference type="Gene3D" id="2.30.130.30">
    <property type="entry name" value="Hypothetical protein"/>
    <property type="match status" value="1"/>
</dbReference>
<reference evidence="2 3" key="1">
    <citation type="submission" date="2018-10" db="EMBL/GenBank/DDBJ databases">
        <title>Relationship between Morphology and Antimicrobial Activity in Streptomyces.</title>
        <authorList>
            <person name="Kang H.J."/>
            <person name="Kim S.B."/>
        </authorList>
    </citation>
    <scope>NUCLEOTIDE SEQUENCE [LARGE SCALE GENOMIC DNA]</scope>
    <source>
        <strain evidence="2 3">BH38</strain>
    </source>
</reference>
<keyword evidence="3" id="KW-1185">Reference proteome</keyword>
<feature type="domain" description="ASCH" evidence="1">
    <location>
        <begin position="16"/>
        <end position="115"/>
    </location>
</feature>
<gene>
    <name evidence="2" type="ORF">DWB77_07261</name>
</gene>
<evidence type="ECO:0000259" key="1">
    <source>
        <dbReference type="SMART" id="SM01022"/>
    </source>
</evidence>
<proteinExistence type="predicted"/>
<evidence type="ECO:0000313" key="2">
    <source>
        <dbReference type="EMBL" id="AYG85045.1"/>
    </source>
</evidence>
<dbReference type="InterPro" id="IPR015947">
    <property type="entry name" value="PUA-like_sf"/>
</dbReference>
<dbReference type="CDD" id="cd06552">
    <property type="entry name" value="ASCH_yqfb_like"/>
    <property type="match status" value="1"/>
</dbReference>
<dbReference type="PANTHER" id="PTHR42250:SF1">
    <property type="entry name" value="ASCH DOMAIN-CONTAINING PROTEIN"/>
    <property type="match status" value="1"/>
</dbReference>
<dbReference type="SMART" id="SM01022">
    <property type="entry name" value="ASCH"/>
    <property type="match status" value="1"/>
</dbReference>